<feature type="non-terminal residue" evidence="5">
    <location>
        <position position="150"/>
    </location>
</feature>
<dbReference type="Gene3D" id="3.40.50.1360">
    <property type="match status" value="1"/>
</dbReference>
<accession>A0A382MSB5</accession>
<dbReference type="SUPFAM" id="SSF100950">
    <property type="entry name" value="NagB/RpiA/CoA transferase-like"/>
    <property type="match status" value="1"/>
</dbReference>
<name>A0A382MSB5_9ZZZZ</name>
<evidence type="ECO:0000256" key="2">
    <source>
        <dbReference type="ARBA" id="ARBA00011959"/>
    </source>
</evidence>
<comment type="catalytic activity">
    <reaction evidence="1">
        <text>aldehydo-D-ribose 5-phosphate = D-ribulose 5-phosphate</text>
        <dbReference type="Rhea" id="RHEA:14657"/>
        <dbReference type="ChEBI" id="CHEBI:58121"/>
        <dbReference type="ChEBI" id="CHEBI:58273"/>
        <dbReference type="EC" id="5.3.1.6"/>
    </reaction>
</comment>
<dbReference type="EC" id="5.3.1.6" evidence="2"/>
<keyword evidence="3" id="KW-0413">Isomerase</keyword>
<sequence>MNNEKKAAAIKSLDYIEHDCILGVGTGSTVNYLISELHKVKHKIKLITSSSEASTALLEAEGFTIDDLSSVGTPDLYIDGADEITKNFHMIKGGGGALTREKIIAHASNQFICIVDNSKLVDVLGSFPLPIEVIPMAKSMVSREIAILGG</sequence>
<evidence type="ECO:0000256" key="4">
    <source>
        <dbReference type="ARBA" id="ARBA00029734"/>
    </source>
</evidence>
<dbReference type="GO" id="GO:0004751">
    <property type="term" value="F:ribose-5-phosphate isomerase activity"/>
    <property type="evidence" value="ECO:0007669"/>
    <property type="project" value="UniProtKB-EC"/>
</dbReference>
<dbReference type="PANTHER" id="PTHR11934:SF0">
    <property type="entry name" value="RIBOSE-5-PHOSPHATE ISOMERASE"/>
    <property type="match status" value="1"/>
</dbReference>
<dbReference type="PANTHER" id="PTHR11934">
    <property type="entry name" value="RIBOSE-5-PHOSPHATE ISOMERASE"/>
    <property type="match status" value="1"/>
</dbReference>
<dbReference type="FunFam" id="3.40.50.1360:FF:000001">
    <property type="entry name" value="Ribose-5-phosphate isomerase A"/>
    <property type="match status" value="1"/>
</dbReference>
<reference evidence="5" key="1">
    <citation type="submission" date="2018-05" db="EMBL/GenBank/DDBJ databases">
        <authorList>
            <person name="Lanie J.A."/>
            <person name="Ng W.-L."/>
            <person name="Kazmierczak K.M."/>
            <person name="Andrzejewski T.M."/>
            <person name="Davidsen T.M."/>
            <person name="Wayne K.J."/>
            <person name="Tettelin H."/>
            <person name="Glass J.I."/>
            <person name="Rusch D."/>
            <person name="Podicherti R."/>
            <person name="Tsui H.-C.T."/>
            <person name="Winkler M.E."/>
        </authorList>
    </citation>
    <scope>NUCLEOTIDE SEQUENCE</scope>
</reference>
<protein>
    <recommendedName>
        <fullName evidence="2">ribose-5-phosphate isomerase</fullName>
        <ecNumber evidence="2">5.3.1.6</ecNumber>
    </recommendedName>
    <alternativeName>
        <fullName evidence="4">Phosphoriboisomerase</fullName>
    </alternativeName>
</protein>
<dbReference type="NCBIfam" id="TIGR00021">
    <property type="entry name" value="rpiA"/>
    <property type="match status" value="1"/>
</dbReference>
<proteinExistence type="predicted"/>
<evidence type="ECO:0000313" key="5">
    <source>
        <dbReference type="EMBL" id="SVC51903.1"/>
    </source>
</evidence>
<evidence type="ECO:0000256" key="3">
    <source>
        <dbReference type="ARBA" id="ARBA00023235"/>
    </source>
</evidence>
<dbReference type="InterPro" id="IPR004788">
    <property type="entry name" value="Ribose5P_isomerase_type_A"/>
</dbReference>
<dbReference type="GO" id="GO:0005829">
    <property type="term" value="C:cytosol"/>
    <property type="evidence" value="ECO:0007669"/>
    <property type="project" value="TreeGrafter"/>
</dbReference>
<dbReference type="Pfam" id="PF06026">
    <property type="entry name" value="Rib_5-P_isom_A"/>
    <property type="match status" value="1"/>
</dbReference>
<organism evidence="5">
    <name type="scientific">marine metagenome</name>
    <dbReference type="NCBI Taxonomy" id="408172"/>
    <lineage>
        <taxon>unclassified sequences</taxon>
        <taxon>metagenomes</taxon>
        <taxon>ecological metagenomes</taxon>
    </lineage>
</organism>
<dbReference type="GO" id="GO:0009052">
    <property type="term" value="P:pentose-phosphate shunt, non-oxidative branch"/>
    <property type="evidence" value="ECO:0007669"/>
    <property type="project" value="InterPro"/>
</dbReference>
<dbReference type="EMBL" id="UINC01095652">
    <property type="protein sequence ID" value="SVC51903.1"/>
    <property type="molecule type" value="Genomic_DNA"/>
</dbReference>
<evidence type="ECO:0000256" key="1">
    <source>
        <dbReference type="ARBA" id="ARBA00001713"/>
    </source>
</evidence>
<dbReference type="GO" id="GO:0006014">
    <property type="term" value="P:D-ribose metabolic process"/>
    <property type="evidence" value="ECO:0007669"/>
    <property type="project" value="TreeGrafter"/>
</dbReference>
<dbReference type="InterPro" id="IPR037171">
    <property type="entry name" value="NagB/RpiA_transferase-like"/>
</dbReference>
<gene>
    <name evidence="5" type="ORF">METZ01_LOCUS304757</name>
</gene>
<dbReference type="AlphaFoldDB" id="A0A382MSB5"/>
<dbReference type="CDD" id="cd01398">
    <property type="entry name" value="RPI_A"/>
    <property type="match status" value="1"/>
</dbReference>